<feature type="compositionally biased region" description="Polar residues" evidence="1">
    <location>
        <begin position="1081"/>
        <end position="1090"/>
    </location>
</feature>
<feature type="compositionally biased region" description="Pro residues" evidence="1">
    <location>
        <begin position="847"/>
        <end position="856"/>
    </location>
</feature>
<feature type="compositionally biased region" description="Basic and acidic residues" evidence="1">
    <location>
        <begin position="593"/>
        <end position="609"/>
    </location>
</feature>
<dbReference type="GO" id="GO:0044294">
    <property type="term" value="C:dendritic growth cone"/>
    <property type="evidence" value="ECO:0007669"/>
    <property type="project" value="TreeGrafter"/>
</dbReference>
<dbReference type="SMART" id="SM00246">
    <property type="entry name" value="WH2"/>
    <property type="match status" value="3"/>
</dbReference>
<evidence type="ECO:0000313" key="4">
    <source>
        <dbReference type="Proteomes" id="UP000261640"/>
    </source>
</evidence>
<feature type="compositionally biased region" description="Basic and acidic residues" evidence="1">
    <location>
        <begin position="665"/>
        <end position="674"/>
    </location>
</feature>
<dbReference type="GO" id="GO:0043025">
    <property type="term" value="C:neuronal cell body"/>
    <property type="evidence" value="ECO:0007669"/>
    <property type="project" value="TreeGrafter"/>
</dbReference>
<dbReference type="GO" id="GO:0003785">
    <property type="term" value="F:actin monomer binding"/>
    <property type="evidence" value="ECO:0007669"/>
    <property type="project" value="InterPro"/>
</dbReference>
<dbReference type="GO" id="GO:0060271">
    <property type="term" value="P:cilium assembly"/>
    <property type="evidence" value="ECO:0007669"/>
    <property type="project" value="Ensembl"/>
</dbReference>
<feature type="compositionally biased region" description="Polar residues" evidence="1">
    <location>
        <begin position="1186"/>
        <end position="1195"/>
    </location>
</feature>
<name>A0A3Q3NGJ8_9TELE</name>
<dbReference type="InterPro" id="IPR003124">
    <property type="entry name" value="WH2_dom"/>
</dbReference>
<feature type="compositionally biased region" description="Basic and acidic residues" evidence="1">
    <location>
        <begin position="1130"/>
        <end position="1142"/>
    </location>
</feature>
<accession>A0A3Q3NGJ8</accession>
<dbReference type="PANTHER" id="PTHR47008:SF1">
    <property type="entry name" value="PROTEIN CORDON-BLEU"/>
    <property type="match status" value="1"/>
</dbReference>
<dbReference type="CDD" id="cd21800">
    <property type="entry name" value="WH2_Wb_Cobl"/>
    <property type="match status" value="1"/>
</dbReference>
<reference evidence="3" key="1">
    <citation type="submission" date="2025-08" db="UniProtKB">
        <authorList>
            <consortium name="Ensembl"/>
        </authorList>
    </citation>
    <scope>IDENTIFICATION</scope>
</reference>
<evidence type="ECO:0000313" key="3">
    <source>
        <dbReference type="Ensembl" id="ENSMAMP00000035782.2"/>
    </source>
</evidence>
<dbReference type="GO" id="GO:0030041">
    <property type="term" value="P:actin filament polymerization"/>
    <property type="evidence" value="ECO:0007669"/>
    <property type="project" value="TreeGrafter"/>
</dbReference>
<dbReference type="GO" id="GO:0001726">
    <property type="term" value="C:ruffle"/>
    <property type="evidence" value="ECO:0007669"/>
    <property type="project" value="TreeGrafter"/>
</dbReference>
<feature type="compositionally biased region" description="Polar residues" evidence="1">
    <location>
        <begin position="374"/>
        <end position="385"/>
    </location>
</feature>
<dbReference type="GO" id="GO:0003146">
    <property type="term" value="P:heart jogging"/>
    <property type="evidence" value="ECO:0007669"/>
    <property type="project" value="Ensembl"/>
</dbReference>
<feature type="compositionally biased region" description="Pro residues" evidence="1">
    <location>
        <begin position="1160"/>
        <end position="1182"/>
    </location>
</feature>
<dbReference type="Pfam" id="PF02205">
    <property type="entry name" value="WH2"/>
    <property type="match status" value="1"/>
</dbReference>
<dbReference type="Gene3D" id="3.10.20.90">
    <property type="entry name" value="Phosphatidylinositol 3-kinase Catalytic Subunit, Chain A, domain 1"/>
    <property type="match status" value="1"/>
</dbReference>
<keyword evidence="4" id="KW-1185">Reference proteome</keyword>
<protein>
    <submittedName>
        <fullName evidence="3">Cordon-bleu WH2 repeat protein</fullName>
    </submittedName>
</protein>
<sequence length="1252" mass="136355">MKAHAPPPPQAPQPAPRHIFRNQVPNGGETSGMDTKENMLKPTVNLQLTLPQGYQTSVTEDGSKALMDLLVELCSHYHLNPGLHTLELLSPEGHSLGFKPNTLLGSLNVASVLIKEKVWEDKVIRRQAPKVPEKTVRLMVNYHSNQKAVVRVNPLVPLQALIPVICEKCEFDPAHILLLKDSISRHELPLHKSLTELGIKELYIHDQNSICSSTTSLGRPEKKGLLGILQFSRKKSKGLSTVSGVHGVEVRPRTLGQSQSVMNIPRMSPKAEAKKRRAPAPPGALICNMDITSFEGYQLGLGSENQQRKRKAPAPPPTPASITPGSDNTSTSAAPSPDSHSTETPTPAFSLQDSNSELSHSLDNSDTDFEQAGSHCSTLTSSTVSEFVEVQPTRKSSSSRRVEDKASSMAALNLKVDEVENNRHSTMASGQKPETETLEEETLSMGSSSGGSSLPDQGYAASEGMVEGEDSGMVSSTSDTQPTSPDGSLSLDGSSRSGGERLLGPVRDNSSDSDEGCATWVLRHSSQARRLKDSFEDDPELTAQLHDTLAVFEADLAGESSSEVPVSVVDMDVPVTAIDEVLEDYEHNAVENKEKSLIRTESTDKEPRNKNNNACTAANESNRSNTKQPFQLELHMKSPENIDDKKEEKIIETKMKEMFHIDTNSMKEDKERSALTKKSNVDMQKQSKSTDQRPVSTERGEETHRVYQNNTRCNISHGKIMCNVTSRFGMKTFTVVPHKPSVMHAAIGEPTVTLTAGAIKIDDQGNMVTLGVSQNKADGSSESWDNCGQGSSLLGKANTFWSSNKKQGKTTLKINNIEYLKTPQSILCTPSERTHKVSVSKKMQPPSNKPPLPSPLLPDVKRDLSFLKPSRQTSSQYVASAISKYTPKTSAKPNPIPNIPNCSVKTQTTAFQRSSRSMPMNPRWSDNKENGSADSKPNPTSPNKSMNYPEFISHRASKKKHIQCSDPIQINVTANNDRDNIKHFGPGSPTLSQSRPLHSSAKQPGDMTKVATHPTPDVKALPSVTVSDSTETSEYPQVTVFGPIKKFKPVICGSVEKETSLHSSLMEAIQTGGGRDRLKKISTSSPTSIRKASYVEEENERSALLSAIRAPRNSDRLRKTTSDAAVELEKFRKVTSEEERSADPSPPPSPPTLSFTSPPVFSPPPPPRPQGPMVVPPPPLPVLPQGKSSTVAHPNANTPVNPALAREAMLEAIRSGSAAVRLKKVQIHKKCSISHTSGMLLQKSKQFLFALH</sequence>
<feature type="region of interest" description="Disordered" evidence="1">
    <location>
        <begin position="665"/>
        <end position="704"/>
    </location>
</feature>
<dbReference type="PROSITE" id="PS51082">
    <property type="entry name" value="WH2"/>
    <property type="match status" value="3"/>
</dbReference>
<dbReference type="FunCoup" id="A0A3Q3NGJ8">
    <property type="interactions" value="513"/>
</dbReference>
<dbReference type="InterPro" id="IPR019025">
    <property type="entry name" value="Cordon-bleu_ubiquitin_domain"/>
</dbReference>
<dbReference type="STRING" id="205130.ENSMAMP00000035782"/>
<feature type="compositionally biased region" description="Low complexity" evidence="1">
    <location>
        <begin position="443"/>
        <end position="454"/>
    </location>
</feature>
<dbReference type="InterPro" id="IPR039895">
    <property type="entry name" value="COBL-like"/>
</dbReference>
<feature type="compositionally biased region" description="Polar residues" evidence="1">
    <location>
        <begin position="932"/>
        <end position="946"/>
    </location>
</feature>
<dbReference type="GO" id="GO:0051639">
    <property type="term" value="P:actin filament network formation"/>
    <property type="evidence" value="ECO:0007669"/>
    <property type="project" value="TreeGrafter"/>
</dbReference>
<evidence type="ECO:0000256" key="1">
    <source>
        <dbReference type="SAM" id="MobiDB-lite"/>
    </source>
</evidence>
<feature type="region of interest" description="Disordered" evidence="1">
    <location>
        <begin position="303"/>
        <end position="516"/>
    </location>
</feature>
<feature type="compositionally biased region" description="Polar residues" evidence="1">
    <location>
        <begin position="676"/>
        <end position="687"/>
    </location>
</feature>
<feature type="region of interest" description="Disordered" evidence="1">
    <location>
        <begin position="1"/>
        <end position="36"/>
    </location>
</feature>
<dbReference type="CDD" id="cd21799">
    <property type="entry name" value="WH2_Wa_Cobl"/>
    <property type="match status" value="1"/>
</dbReference>
<dbReference type="GeneTree" id="ENSGT00530000063608"/>
<dbReference type="GO" id="GO:0005884">
    <property type="term" value="C:actin filament"/>
    <property type="evidence" value="ECO:0007669"/>
    <property type="project" value="TreeGrafter"/>
</dbReference>
<dbReference type="AlphaFoldDB" id="A0A3Q3NGJ8"/>
<feature type="region of interest" description="Disordered" evidence="1">
    <location>
        <begin position="832"/>
        <end position="860"/>
    </location>
</feature>
<reference evidence="3" key="2">
    <citation type="submission" date="2025-09" db="UniProtKB">
        <authorList>
            <consortium name="Ensembl"/>
        </authorList>
    </citation>
    <scope>IDENTIFICATION</scope>
</reference>
<feature type="region of interest" description="Disordered" evidence="1">
    <location>
        <begin position="887"/>
        <end position="948"/>
    </location>
</feature>
<organism evidence="3 4">
    <name type="scientific">Mastacembelus armatus</name>
    <name type="common">zig-zag eel</name>
    <dbReference type="NCBI Taxonomy" id="205130"/>
    <lineage>
        <taxon>Eukaryota</taxon>
        <taxon>Metazoa</taxon>
        <taxon>Chordata</taxon>
        <taxon>Craniata</taxon>
        <taxon>Vertebrata</taxon>
        <taxon>Euteleostomi</taxon>
        <taxon>Actinopterygii</taxon>
        <taxon>Neopterygii</taxon>
        <taxon>Teleostei</taxon>
        <taxon>Neoteleostei</taxon>
        <taxon>Acanthomorphata</taxon>
        <taxon>Anabantaria</taxon>
        <taxon>Synbranchiformes</taxon>
        <taxon>Mastacembelidae</taxon>
        <taxon>Mastacembelus</taxon>
    </lineage>
</organism>
<feature type="region of interest" description="Disordered" evidence="1">
    <location>
        <begin position="1130"/>
        <end position="1195"/>
    </location>
</feature>
<feature type="region of interest" description="Disordered" evidence="1">
    <location>
        <begin position="1070"/>
        <end position="1094"/>
    </location>
</feature>
<feature type="compositionally biased region" description="Polar residues" evidence="1">
    <location>
        <begin position="989"/>
        <end position="1002"/>
    </location>
</feature>
<feature type="compositionally biased region" description="Low complexity" evidence="1">
    <location>
        <begin position="475"/>
        <end position="505"/>
    </location>
</feature>
<dbReference type="PANTHER" id="PTHR47008">
    <property type="entry name" value="PROTEIN CORDON-BLEU"/>
    <property type="match status" value="1"/>
</dbReference>
<dbReference type="GO" id="GO:0044295">
    <property type="term" value="C:axonal growth cone"/>
    <property type="evidence" value="ECO:0007669"/>
    <property type="project" value="TreeGrafter"/>
</dbReference>
<feature type="compositionally biased region" description="Pro residues" evidence="1">
    <location>
        <begin position="1"/>
        <end position="15"/>
    </location>
</feature>
<feature type="compositionally biased region" description="Polar residues" evidence="1">
    <location>
        <begin position="321"/>
        <end position="364"/>
    </location>
</feature>
<feature type="domain" description="WH2" evidence="2">
    <location>
        <begin position="1061"/>
        <end position="1081"/>
    </location>
</feature>
<dbReference type="Pfam" id="PF09469">
    <property type="entry name" value="Cobl"/>
    <property type="match status" value="1"/>
</dbReference>
<feature type="region of interest" description="Disordered" evidence="1">
    <location>
        <begin position="977"/>
        <end position="1032"/>
    </location>
</feature>
<dbReference type="Ensembl" id="ENSMAMT00000036700.2">
    <property type="protein sequence ID" value="ENSMAMP00000035782.2"/>
    <property type="gene ID" value="ENSMAMG00000024039.2"/>
</dbReference>
<feature type="domain" description="WH2" evidence="2">
    <location>
        <begin position="1205"/>
        <end position="1225"/>
    </location>
</feature>
<evidence type="ECO:0000259" key="2">
    <source>
        <dbReference type="PROSITE" id="PS51082"/>
    </source>
</evidence>
<dbReference type="GO" id="GO:1990357">
    <property type="term" value="C:terminal web"/>
    <property type="evidence" value="ECO:0007669"/>
    <property type="project" value="TreeGrafter"/>
</dbReference>
<dbReference type="GO" id="GO:0060088">
    <property type="term" value="P:auditory receptor cell stereocilium organization"/>
    <property type="evidence" value="ECO:0007669"/>
    <property type="project" value="Ensembl"/>
</dbReference>
<dbReference type="GO" id="GO:0048471">
    <property type="term" value="C:perinuclear region of cytoplasm"/>
    <property type="evidence" value="ECO:0007669"/>
    <property type="project" value="TreeGrafter"/>
</dbReference>
<feature type="region of interest" description="Disordered" evidence="1">
    <location>
        <begin position="593"/>
        <end position="630"/>
    </location>
</feature>
<feature type="region of interest" description="Disordered" evidence="1">
    <location>
        <begin position="252"/>
        <end position="284"/>
    </location>
</feature>
<feature type="compositionally biased region" description="Basic and acidic residues" evidence="1">
    <location>
        <begin position="688"/>
        <end position="704"/>
    </location>
</feature>
<feature type="compositionally biased region" description="Low complexity" evidence="1">
    <location>
        <begin position="1023"/>
        <end position="1032"/>
    </location>
</feature>
<dbReference type="InParanoid" id="A0A3Q3NGJ8"/>
<proteinExistence type="predicted"/>
<feature type="compositionally biased region" description="Polar residues" evidence="1">
    <location>
        <begin position="900"/>
        <end position="918"/>
    </location>
</feature>
<dbReference type="GO" id="GO:0001947">
    <property type="term" value="P:heart looping"/>
    <property type="evidence" value="ECO:0007669"/>
    <property type="project" value="Ensembl"/>
</dbReference>
<feature type="compositionally biased region" description="Polar residues" evidence="1">
    <location>
        <begin position="610"/>
        <end position="629"/>
    </location>
</feature>
<feature type="domain" description="WH2" evidence="2">
    <location>
        <begin position="1100"/>
        <end position="1120"/>
    </location>
</feature>
<dbReference type="GO" id="GO:0005886">
    <property type="term" value="C:plasma membrane"/>
    <property type="evidence" value="ECO:0007669"/>
    <property type="project" value="TreeGrafter"/>
</dbReference>
<dbReference type="Proteomes" id="UP000261640">
    <property type="component" value="Unplaced"/>
</dbReference>